<dbReference type="AlphaFoldDB" id="A0A836FFV2"/>
<organism evidence="3 4">
    <name type="scientific">Acromyrmex charruanus</name>
    <dbReference type="NCBI Taxonomy" id="2715315"/>
    <lineage>
        <taxon>Eukaryota</taxon>
        <taxon>Metazoa</taxon>
        <taxon>Ecdysozoa</taxon>
        <taxon>Arthropoda</taxon>
        <taxon>Hexapoda</taxon>
        <taxon>Insecta</taxon>
        <taxon>Pterygota</taxon>
        <taxon>Neoptera</taxon>
        <taxon>Endopterygota</taxon>
        <taxon>Hymenoptera</taxon>
        <taxon>Apocrita</taxon>
        <taxon>Aculeata</taxon>
        <taxon>Formicoidea</taxon>
        <taxon>Formicidae</taxon>
        <taxon>Myrmicinae</taxon>
        <taxon>Acromyrmex</taxon>
    </lineage>
</organism>
<evidence type="ECO:0000313" key="3">
    <source>
        <dbReference type="EMBL" id="KAG5346419.1"/>
    </source>
</evidence>
<sequence>MVTVQDIGLQLTKPVRELAQWNFPFAQTLEQYCSLFNTTCNKSFGDAGLVLQNSTAVYVHRLDSLWTKVEYCRDVLSTQEQEEAAKNPTKKRDRKMTDVCFHKFKTVNFAEDVDKHIDIKKNHIAHESAKSKSRRFTQLEKSIAHVSIDIYDVNGEVIGKKYDFRCNQNLSIDDTLVDEFAPQDFYCGDVSDKEKSLSNSYRLSCDTSALDSTIHNNNNENVNTFSEFERDNNSSEEEISNLTTSLELSQQNLSTSRNTDNTLVKTPTNISNDNCHNVTLMNTLSQTFANTPSHSNSPILTNIDNTILSNNDLEEQCLNTNINENMHCIDVGSVLDSPPESVNSKGRRISSIDDSAMLNDTNGDLTQTNLCIDSVKKTPPNESKKIKSRQQSSTLKSTPKLLKRNHASCKRRRSIMKKNLLHILENSFSLKQKDRSSMFNKNLRSCVKCIREDDPLRYEEVTNAESDLLGFRLHTESDIYINADITMNVDGNITPSTDQEISEFHSPMDMSPNSPHETFCDVWFRSDSHFLSETVDQWHEMIQPKLCDAEQRSTFCIRDYTTRIMDTLKTSDQQRINFDDVIQKESPYEVARYFLASLDLAAKQNIDITMKEDPEHNIEIVLHTEDEYCSNSQADSHD</sequence>
<feature type="region of interest" description="Disordered" evidence="1">
    <location>
        <begin position="336"/>
        <end position="355"/>
    </location>
</feature>
<dbReference type="InterPro" id="IPR031737">
    <property type="entry name" value="CNDH2_C"/>
</dbReference>
<dbReference type="GO" id="GO:0005634">
    <property type="term" value="C:nucleus"/>
    <property type="evidence" value="ECO:0007669"/>
    <property type="project" value="TreeGrafter"/>
</dbReference>
<keyword evidence="4" id="KW-1185">Reference proteome</keyword>
<dbReference type="InterPro" id="IPR031739">
    <property type="entry name" value="Ncaph2"/>
</dbReference>
<feature type="non-terminal residue" evidence="3">
    <location>
        <position position="1"/>
    </location>
</feature>
<dbReference type="PANTHER" id="PTHR14324">
    <property type="entry name" value="CONDENSIN-2 COMPLEX SUBUNIT H2"/>
    <property type="match status" value="1"/>
</dbReference>
<accession>A0A836FFV2</accession>
<evidence type="ECO:0000259" key="2">
    <source>
        <dbReference type="Pfam" id="PF16858"/>
    </source>
</evidence>
<dbReference type="EMBL" id="JAANIC010001586">
    <property type="protein sequence ID" value="KAG5346419.1"/>
    <property type="molecule type" value="Genomic_DNA"/>
</dbReference>
<dbReference type="GO" id="GO:0010032">
    <property type="term" value="P:meiotic chromosome condensation"/>
    <property type="evidence" value="ECO:0007669"/>
    <property type="project" value="TreeGrafter"/>
</dbReference>
<proteinExistence type="predicted"/>
<dbReference type="GO" id="GO:0000796">
    <property type="term" value="C:condensin complex"/>
    <property type="evidence" value="ECO:0007669"/>
    <property type="project" value="TreeGrafter"/>
</dbReference>
<feature type="region of interest" description="Disordered" evidence="1">
    <location>
        <begin position="376"/>
        <end position="396"/>
    </location>
</feature>
<feature type="domain" description="Condensin-2 complex subunit H2 C-terminal" evidence="2">
    <location>
        <begin position="531"/>
        <end position="616"/>
    </location>
</feature>
<dbReference type="GO" id="GO:0051306">
    <property type="term" value="P:mitotic sister chromatid separation"/>
    <property type="evidence" value="ECO:0007669"/>
    <property type="project" value="TreeGrafter"/>
</dbReference>
<dbReference type="GO" id="GO:0003682">
    <property type="term" value="F:chromatin binding"/>
    <property type="evidence" value="ECO:0007669"/>
    <property type="project" value="TreeGrafter"/>
</dbReference>
<dbReference type="InterPro" id="IPR023093">
    <property type="entry name" value="ScpA-like_C"/>
</dbReference>
<evidence type="ECO:0000313" key="4">
    <source>
        <dbReference type="Proteomes" id="UP000669903"/>
    </source>
</evidence>
<gene>
    <name evidence="3" type="primary">Ncaph2</name>
    <name evidence="3" type="ORF">G6Z76_0001400</name>
</gene>
<comment type="caution">
    <text evidence="3">The sequence shown here is derived from an EMBL/GenBank/DDBJ whole genome shotgun (WGS) entry which is preliminary data.</text>
</comment>
<evidence type="ECO:0000256" key="1">
    <source>
        <dbReference type="SAM" id="MobiDB-lite"/>
    </source>
</evidence>
<name>A0A836FFV2_9HYME</name>
<dbReference type="Pfam" id="PF16858">
    <property type="entry name" value="CNDH2_C"/>
    <property type="match status" value="1"/>
</dbReference>
<protein>
    <submittedName>
        <fullName evidence="3">CNDH2 protein</fullName>
    </submittedName>
</protein>
<dbReference type="Gene3D" id="1.10.10.580">
    <property type="entry name" value="Structural maintenance of chromosome 1. Chain E"/>
    <property type="match status" value="1"/>
</dbReference>
<dbReference type="PANTHER" id="PTHR14324:SF3">
    <property type="entry name" value="CONDENSIN-2 COMPLEX SUBUNIT H2"/>
    <property type="match status" value="1"/>
</dbReference>
<reference evidence="3" key="1">
    <citation type="submission" date="2020-03" db="EMBL/GenBank/DDBJ databases">
        <title>Relaxed selection underlies rapid genomic changes in the transitions from sociality to social parasitism in ants.</title>
        <authorList>
            <person name="Bi X."/>
        </authorList>
    </citation>
    <scope>NUCLEOTIDE SEQUENCE</scope>
    <source>
        <strain evidence="3">BGI-DK2014a</strain>
        <tissue evidence="3">Whole body</tissue>
    </source>
</reference>
<feature type="non-terminal residue" evidence="3">
    <location>
        <position position="638"/>
    </location>
</feature>
<dbReference type="Proteomes" id="UP000669903">
    <property type="component" value="Unassembled WGS sequence"/>
</dbReference>